<evidence type="ECO:0000259" key="7">
    <source>
        <dbReference type="SMART" id="SM00893"/>
    </source>
</evidence>
<dbReference type="Gene3D" id="3.40.50.620">
    <property type="entry name" value="HUPs"/>
    <property type="match status" value="1"/>
</dbReference>
<keyword evidence="4" id="KW-0285">Flavoprotein</keyword>
<dbReference type="GO" id="GO:0050660">
    <property type="term" value="F:flavin adenine dinucleotide binding"/>
    <property type="evidence" value="ECO:0007669"/>
    <property type="project" value="InterPro"/>
</dbReference>
<evidence type="ECO:0000313" key="8">
    <source>
        <dbReference type="EMBL" id="TJW09938.1"/>
    </source>
</evidence>
<comment type="cofactor">
    <cofactor evidence="6">
        <name>FAD</name>
        <dbReference type="ChEBI" id="CHEBI:57692"/>
    </cofactor>
    <text evidence="6">Binds 1 FAD per dimer.</text>
</comment>
<accession>A0A4T9TGU9</accession>
<dbReference type="InterPro" id="IPR029035">
    <property type="entry name" value="DHS-like_NAD/FAD-binding_dom"/>
</dbReference>
<comment type="subunit">
    <text evidence="2">Heterodimer of an alpha and a beta subunit.</text>
</comment>
<evidence type="ECO:0000256" key="5">
    <source>
        <dbReference type="ARBA" id="ARBA00025649"/>
    </source>
</evidence>
<evidence type="ECO:0000256" key="4">
    <source>
        <dbReference type="ARBA" id="ARBA00022630"/>
    </source>
</evidence>
<evidence type="ECO:0000256" key="2">
    <source>
        <dbReference type="ARBA" id="ARBA00011355"/>
    </source>
</evidence>
<feature type="binding site" evidence="6">
    <location>
        <position position="268"/>
    </location>
    <ligand>
        <name>FAD</name>
        <dbReference type="ChEBI" id="CHEBI:57692"/>
    </ligand>
</feature>
<dbReference type="PANTHER" id="PTHR43153:SF1">
    <property type="entry name" value="ELECTRON TRANSFER FLAVOPROTEIN SUBUNIT ALPHA, MITOCHONDRIAL"/>
    <property type="match status" value="1"/>
</dbReference>
<dbReference type="InterPro" id="IPR014729">
    <property type="entry name" value="Rossmann-like_a/b/a_fold"/>
</dbReference>
<dbReference type="OrthoDB" id="9770286at2"/>
<dbReference type="SMART" id="SM00893">
    <property type="entry name" value="ETF"/>
    <property type="match status" value="1"/>
</dbReference>
<dbReference type="Proteomes" id="UP000309454">
    <property type="component" value="Unassembled WGS sequence"/>
</dbReference>
<feature type="binding site" evidence="6">
    <location>
        <begin position="215"/>
        <end position="216"/>
    </location>
    <ligand>
        <name>FAD</name>
        <dbReference type="ChEBI" id="CHEBI:57692"/>
    </ligand>
</feature>
<dbReference type="EMBL" id="SSTM01000005">
    <property type="protein sequence ID" value="TJW09938.1"/>
    <property type="molecule type" value="Genomic_DNA"/>
</dbReference>
<dbReference type="GO" id="GO:0009055">
    <property type="term" value="F:electron transfer activity"/>
    <property type="evidence" value="ECO:0007669"/>
    <property type="project" value="InterPro"/>
</dbReference>
<dbReference type="AlphaFoldDB" id="A0A4T9TGU9"/>
<dbReference type="SUPFAM" id="SSF52402">
    <property type="entry name" value="Adenine nucleotide alpha hydrolases-like"/>
    <property type="match status" value="1"/>
</dbReference>
<keyword evidence="3" id="KW-0813">Transport</keyword>
<dbReference type="InterPro" id="IPR014730">
    <property type="entry name" value="ETF_a/b_N"/>
</dbReference>
<protein>
    <submittedName>
        <fullName evidence="8">Electron transfer flavoprotein subunit alpha/FixB family protein</fullName>
    </submittedName>
</protein>
<feature type="binding site" evidence="6">
    <location>
        <position position="190"/>
    </location>
    <ligand>
        <name>FAD</name>
        <dbReference type="ChEBI" id="CHEBI:57692"/>
    </ligand>
</feature>
<dbReference type="GO" id="GO:0033539">
    <property type="term" value="P:fatty acid beta-oxidation using acyl-CoA dehydrogenase"/>
    <property type="evidence" value="ECO:0007669"/>
    <property type="project" value="TreeGrafter"/>
</dbReference>
<comment type="similarity">
    <text evidence="1">Belongs to the ETF alpha-subunit/FixB family.</text>
</comment>
<feature type="binding site" evidence="6">
    <location>
        <begin position="247"/>
        <end position="254"/>
    </location>
    <ligand>
        <name>FAD</name>
        <dbReference type="ChEBI" id="CHEBI:57692"/>
    </ligand>
</feature>
<organism evidence="8 9">
    <name type="scientific">Parvibacter caecicola</name>
    <dbReference type="NCBI Taxonomy" id="747645"/>
    <lineage>
        <taxon>Bacteria</taxon>
        <taxon>Bacillati</taxon>
        <taxon>Actinomycetota</taxon>
        <taxon>Coriobacteriia</taxon>
        <taxon>Coriobacteriales</taxon>
        <taxon>Coriobacteriaceae</taxon>
        <taxon>Parvibacter</taxon>
    </lineage>
</organism>
<comment type="function">
    <text evidence="5">The electron transfer flavoprotein serves as a specific electron acceptor for other dehydrogenases. It transfers the electrons to the main respiratory chain via ETF-ubiquinone oxidoreductase (ETF dehydrogenase).</text>
</comment>
<evidence type="ECO:0000256" key="1">
    <source>
        <dbReference type="ARBA" id="ARBA00005817"/>
    </source>
</evidence>
<dbReference type="Pfam" id="PF00766">
    <property type="entry name" value="ETF_alpha"/>
    <property type="match status" value="1"/>
</dbReference>
<dbReference type="Gene3D" id="3.40.50.1220">
    <property type="entry name" value="TPP-binding domain"/>
    <property type="match status" value="1"/>
</dbReference>
<comment type="caution">
    <text evidence="8">The sequence shown here is derived from an EMBL/GenBank/DDBJ whole genome shotgun (WGS) entry which is preliminary data.</text>
</comment>
<proteinExistence type="inferred from homology"/>
<name>A0A4T9TGU9_9ACTN</name>
<dbReference type="PANTHER" id="PTHR43153">
    <property type="entry name" value="ELECTRON TRANSFER FLAVOPROTEIN ALPHA"/>
    <property type="match status" value="1"/>
</dbReference>
<sequence length="298" mass="31107">MADAKTILVIAEGEDRARELLYGAAQLGERVVFYCQDGGAINAGDVRLKAQEGVAFVEAIPALLAFAEAEKPDAILLETTQNCRLLAGELAAKLGTTPLCDAQSLSIENGKLFSERMVYGGAANRVENEPMPGAIALVAAAAYQPAEDAQAPAEQALEAVASPVKVTGIEEKVVESVNLAAAKTLVCVGRGFGAEEELKLAEDFARHVGGEIGCTRPISEGEGWMSSARYVGVSGLMLKPDVYFGLGISGQVQHMVGVNGARVVVAVNKDPKAPIFDQCDLGLVASVQEALPLLVDAL</sequence>
<keyword evidence="6" id="KW-0274">FAD</keyword>
<dbReference type="FunFam" id="3.40.50.1220:FF:000004">
    <property type="entry name" value="Electron transfer flavoprotein"/>
    <property type="match status" value="1"/>
</dbReference>
<dbReference type="RefSeq" id="WP_136846005.1">
    <property type="nucleotide sequence ID" value="NZ_SSTM01000005.1"/>
</dbReference>
<dbReference type="SUPFAM" id="SSF52467">
    <property type="entry name" value="DHS-like NAD/FAD-binding domain"/>
    <property type="match status" value="1"/>
</dbReference>
<evidence type="ECO:0000256" key="3">
    <source>
        <dbReference type="ARBA" id="ARBA00022448"/>
    </source>
</evidence>
<keyword evidence="9" id="KW-1185">Reference proteome</keyword>
<evidence type="ECO:0000256" key="6">
    <source>
        <dbReference type="PIRSR" id="PIRSR000089-1"/>
    </source>
</evidence>
<evidence type="ECO:0000313" key="9">
    <source>
        <dbReference type="Proteomes" id="UP000309454"/>
    </source>
</evidence>
<reference evidence="8 9" key="1">
    <citation type="submission" date="2019-04" db="EMBL/GenBank/DDBJ databases">
        <title>Microbes associate with the intestines of laboratory mice.</title>
        <authorList>
            <person name="Navarre W."/>
            <person name="Wong E."/>
            <person name="Huang K.C."/>
            <person name="Tropini C."/>
            <person name="Ng K."/>
            <person name="Yu B."/>
        </authorList>
    </citation>
    <scope>NUCLEOTIDE SEQUENCE [LARGE SCALE GENOMIC DNA]</scope>
    <source>
        <strain evidence="8 9">NM48_B13</strain>
    </source>
</reference>
<dbReference type="InterPro" id="IPR014731">
    <property type="entry name" value="ETF_asu_C"/>
</dbReference>
<feature type="domain" description="Electron transfer flavoprotein alpha/beta-subunit N-terminal" evidence="7">
    <location>
        <begin position="7"/>
        <end position="176"/>
    </location>
</feature>
<dbReference type="InterPro" id="IPR001308">
    <property type="entry name" value="ETF_a/FixB"/>
</dbReference>
<gene>
    <name evidence="8" type="ORF">E5982_07610</name>
</gene>
<dbReference type="Pfam" id="PF01012">
    <property type="entry name" value="ETF"/>
    <property type="match status" value="1"/>
</dbReference>
<dbReference type="PIRSF" id="PIRSF000089">
    <property type="entry name" value="Electra_flavoP_a"/>
    <property type="match status" value="1"/>
</dbReference>